<evidence type="ECO:0000259" key="2">
    <source>
        <dbReference type="Pfam" id="PF12728"/>
    </source>
</evidence>
<feature type="domain" description="Helix-turn-helix" evidence="2">
    <location>
        <begin position="25"/>
        <end position="75"/>
    </location>
</feature>
<dbReference type="InterPro" id="IPR041657">
    <property type="entry name" value="HTH_17"/>
</dbReference>
<dbReference type="EMBL" id="BAAALS010000054">
    <property type="protein sequence ID" value="GAA1777400.1"/>
    <property type="molecule type" value="Genomic_DNA"/>
</dbReference>
<reference evidence="4" key="1">
    <citation type="journal article" date="2019" name="Int. J. Syst. Evol. Microbiol.">
        <title>The Global Catalogue of Microorganisms (GCM) 10K type strain sequencing project: providing services to taxonomists for standard genome sequencing and annotation.</title>
        <authorList>
            <consortium name="The Broad Institute Genomics Platform"/>
            <consortium name="The Broad Institute Genome Sequencing Center for Infectious Disease"/>
            <person name="Wu L."/>
            <person name="Ma J."/>
        </authorList>
    </citation>
    <scope>NUCLEOTIDE SEQUENCE [LARGE SCALE GENOMIC DNA]</scope>
    <source>
        <strain evidence="4">JCM 13249</strain>
    </source>
</reference>
<name>A0ABP4XCK4_9ACTN</name>
<proteinExistence type="predicted"/>
<evidence type="ECO:0000256" key="1">
    <source>
        <dbReference type="SAM" id="MobiDB-lite"/>
    </source>
</evidence>
<dbReference type="Pfam" id="PF12728">
    <property type="entry name" value="HTH_17"/>
    <property type="match status" value="1"/>
</dbReference>
<protein>
    <recommendedName>
        <fullName evidence="2">Helix-turn-helix domain-containing protein</fullName>
    </recommendedName>
</protein>
<feature type="region of interest" description="Disordered" evidence="1">
    <location>
        <begin position="1"/>
        <end position="21"/>
    </location>
</feature>
<gene>
    <name evidence="3" type="ORF">GCM10009681_55790</name>
</gene>
<sequence length="92" mass="10322">MRSAEQDPSAGGPRVQAAGIDPADLLTGDEVAARLRATPRFVRRLVAERRITYVKVGRLVRFEPAAVDEYIERNRVVPLSRAELRRRLRAVA</sequence>
<dbReference type="Proteomes" id="UP001500655">
    <property type="component" value="Unassembled WGS sequence"/>
</dbReference>
<comment type="caution">
    <text evidence="3">The sequence shown here is derived from an EMBL/GenBank/DDBJ whole genome shotgun (WGS) entry which is preliminary data.</text>
</comment>
<dbReference type="NCBIfam" id="TIGR01764">
    <property type="entry name" value="excise"/>
    <property type="match status" value="1"/>
</dbReference>
<keyword evidence="4" id="KW-1185">Reference proteome</keyword>
<dbReference type="InterPro" id="IPR010093">
    <property type="entry name" value="SinI_DNA-bd"/>
</dbReference>
<evidence type="ECO:0000313" key="4">
    <source>
        <dbReference type="Proteomes" id="UP001500655"/>
    </source>
</evidence>
<evidence type="ECO:0000313" key="3">
    <source>
        <dbReference type="EMBL" id="GAA1777400.1"/>
    </source>
</evidence>
<dbReference type="RefSeq" id="WP_344088593.1">
    <property type="nucleotide sequence ID" value="NZ_BAAALS010000054.1"/>
</dbReference>
<organism evidence="3 4">
    <name type="scientific">Luedemannella helvata</name>
    <dbReference type="NCBI Taxonomy" id="349315"/>
    <lineage>
        <taxon>Bacteria</taxon>
        <taxon>Bacillati</taxon>
        <taxon>Actinomycetota</taxon>
        <taxon>Actinomycetes</taxon>
        <taxon>Micromonosporales</taxon>
        <taxon>Micromonosporaceae</taxon>
        <taxon>Luedemannella</taxon>
    </lineage>
</organism>
<accession>A0ABP4XCK4</accession>